<organism evidence="4 5">
    <name type="scientific">Clostridium boliviensis</name>
    <dbReference type="NCBI Taxonomy" id="318465"/>
    <lineage>
        <taxon>Bacteria</taxon>
        <taxon>Bacillati</taxon>
        <taxon>Bacillota</taxon>
        <taxon>Clostridia</taxon>
        <taxon>Eubacteriales</taxon>
        <taxon>Clostridiaceae</taxon>
        <taxon>Clostridium</taxon>
    </lineage>
</organism>
<keyword evidence="1 2" id="KW-0238">DNA-binding</keyword>
<dbReference type="SUPFAM" id="SSF46689">
    <property type="entry name" value="Homeodomain-like"/>
    <property type="match status" value="1"/>
</dbReference>
<sequence>MSNWAADIFIDTLYFLLRDYEFQKITIDQIVEKSGLSKSTFYRCYDSKYALLESLYDKTVTSVALKTNKEMSWMETGIVMLNMLLKNGTVFVNAWSDSEKTLQKLSYKRFLSTYSYLIKDMNAEQLHVLETYLMGTCTITVKWIRENTFDSAEKMMEILKMATPETIKEALFPKDNQSDI</sequence>
<evidence type="ECO:0000256" key="2">
    <source>
        <dbReference type="PROSITE-ProRule" id="PRU00335"/>
    </source>
</evidence>
<proteinExistence type="predicted"/>
<dbReference type="InterPro" id="IPR001647">
    <property type="entry name" value="HTH_TetR"/>
</dbReference>
<comment type="caution">
    <text evidence="4">The sequence shown here is derived from an EMBL/GenBank/DDBJ whole genome shotgun (WGS) entry which is preliminary data.</text>
</comment>
<dbReference type="Proteomes" id="UP001276854">
    <property type="component" value="Unassembled WGS sequence"/>
</dbReference>
<feature type="domain" description="HTH tetR-type" evidence="3">
    <location>
        <begin position="3"/>
        <end position="63"/>
    </location>
</feature>
<accession>A0ABU4GJ82</accession>
<dbReference type="Pfam" id="PF00440">
    <property type="entry name" value="TetR_N"/>
    <property type="match status" value="1"/>
</dbReference>
<dbReference type="Gene3D" id="1.10.357.10">
    <property type="entry name" value="Tetracycline Repressor, domain 2"/>
    <property type="match status" value="1"/>
</dbReference>
<reference evidence="4 5" key="1">
    <citation type="submission" date="2023-10" db="EMBL/GenBank/DDBJ databases">
        <title>A novel Glycoside Hydrolase 43-Like Enzyme from Clostrdium boliviensis is an Endo-xylanase, and a Candidate for Xylooligosaccharides Production from Different Xylan Substrates.</title>
        <authorList>
            <person name="Alvarez M.T."/>
            <person name="Rocabado-Villegas L.R."/>
            <person name="Salas-Veizaga D.M."/>
            <person name="Linares-Pasten J.A."/>
            <person name="Gudmundsdottir E.E."/>
            <person name="Hreggvidsson G.O."/>
            <person name="Adlercreutz P."/>
            <person name="Nordberg Karlsson E."/>
        </authorList>
    </citation>
    <scope>NUCLEOTIDE SEQUENCE [LARGE SCALE GENOMIC DNA]</scope>
    <source>
        <strain evidence="4 5">E-1</strain>
    </source>
</reference>
<evidence type="ECO:0000313" key="5">
    <source>
        <dbReference type="Proteomes" id="UP001276854"/>
    </source>
</evidence>
<evidence type="ECO:0000256" key="1">
    <source>
        <dbReference type="ARBA" id="ARBA00023125"/>
    </source>
</evidence>
<gene>
    <name evidence="4" type="ORF">RZO55_08765</name>
</gene>
<feature type="DNA-binding region" description="H-T-H motif" evidence="2">
    <location>
        <begin position="26"/>
        <end position="45"/>
    </location>
</feature>
<dbReference type="InterPro" id="IPR009057">
    <property type="entry name" value="Homeodomain-like_sf"/>
</dbReference>
<dbReference type="EMBL" id="JAWONS010000126">
    <property type="protein sequence ID" value="MDW2797663.1"/>
    <property type="molecule type" value="Genomic_DNA"/>
</dbReference>
<keyword evidence="5" id="KW-1185">Reference proteome</keyword>
<dbReference type="RefSeq" id="WP_318063916.1">
    <property type="nucleotide sequence ID" value="NZ_JAWONS010000126.1"/>
</dbReference>
<dbReference type="PROSITE" id="PS50977">
    <property type="entry name" value="HTH_TETR_2"/>
    <property type="match status" value="1"/>
</dbReference>
<evidence type="ECO:0000259" key="3">
    <source>
        <dbReference type="PROSITE" id="PS50977"/>
    </source>
</evidence>
<protein>
    <submittedName>
        <fullName evidence="4">TetR family transcriptional regulator</fullName>
    </submittedName>
</protein>
<name>A0ABU4GJ82_9CLOT</name>
<evidence type="ECO:0000313" key="4">
    <source>
        <dbReference type="EMBL" id="MDW2797663.1"/>
    </source>
</evidence>